<evidence type="ECO:0000313" key="1">
    <source>
        <dbReference type="Proteomes" id="UP000887579"/>
    </source>
</evidence>
<protein>
    <submittedName>
        <fullName evidence="2">Uncharacterized protein</fullName>
    </submittedName>
</protein>
<organism evidence="1 2">
    <name type="scientific">Panagrolaimus sp. ES5</name>
    <dbReference type="NCBI Taxonomy" id="591445"/>
    <lineage>
        <taxon>Eukaryota</taxon>
        <taxon>Metazoa</taxon>
        <taxon>Ecdysozoa</taxon>
        <taxon>Nematoda</taxon>
        <taxon>Chromadorea</taxon>
        <taxon>Rhabditida</taxon>
        <taxon>Tylenchina</taxon>
        <taxon>Panagrolaimomorpha</taxon>
        <taxon>Panagrolaimoidea</taxon>
        <taxon>Panagrolaimidae</taxon>
        <taxon>Panagrolaimus</taxon>
    </lineage>
</organism>
<dbReference type="WBParaSite" id="ES5_v2.g27507.t1">
    <property type="protein sequence ID" value="ES5_v2.g27507.t1"/>
    <property type="gene ID" value="ES5_v2.g27507"/>
</dbReference>
<evidence type="ECO:0000313" key="2">
    <source>
        <dbReference type="WBParaSite" id="ES5_v2.g27507.t1"/>
    </source>
</evidence>
<reference evidence="2" key="1">
    <citation type="submission" date="2022-11" db="UniProtKB">
        <authorList>
            <consortium name="WormBaseParasite"/>
        </authorList>
    </citation>
    <scope>IDENTIFICATION</scope>
</reference>
<sequence length="173" mass="20120">MSQVFQIKNCFYCNKCRVTAKLNNDGENGEKYVILSQKEHKCKRIKYETEKEIDVAPKDVKFNNNDDESKPTKNVFSQPELKEEEVRHFEIFKFNSLKECRIRARLIKCWACEGLIGGASDNCLDRTTSRHFDSHRRKCPGVDYSDPAALELAEKKTLLPYTLCTAIMWQNNT</sequence>
<proteinExistence type="predicted"/>
<accession>A0AC34GCM5</accession>
<name>A0AC34GCM5_9BILA</name>
<dbReference type="Proteomes" id="UP000887579">
    <property type="component" value="Unplaced"/>
</dbReference>